<dbReference type="Proteomes" id="UP000265845">
    <property type="component" value="Unassembled WGS sequence"/>
</dbReference>
<dbReference type="SUPFAM" id="SSF81301">
    <property type="entry name" value="Nucleotidyltransferase"/>
    <property type="match status" value="1"/>
</dbReference>
<sequence length="172" mass="19836">MDEIEIAPYDPDWPTAFERERSRLAAATTDIDMLDLVHFGSTAIANMPAKPIIDMLMIVSDLARARAVLPERLDRLGYDFWAENPKTDRLFFVRGMPPRGERRTHHLHVCEPGSEMHRRLAFLEYLNDHPEEAHSYAELKKGLAARYSKDREAYTRAKRAFVDRIIRLAGDA</sequence>
<keyword evidence="2" id="KW-1185">Reference proteome</keyword>
<dbReference type="PANTHER" id="PTHR34822:SF1">
    <property type="entry name" value="GRPB FAMILY PROTEIN"/>
    <property type="match status" value="1"/>
</dbReference>
<dbReference type="RefSeq" id="WP_119453827.1">
    <property type="nucleotide sequence ID" value="NZ_QWGA01000005.1"/>
</dbReference>
<protein>
    <submittedName>
        <fullName evidence="1">GrpB family protein</fullName>
    </submittedName>
</protein>
<reference evidence="1 2" key="1">
    <citation type="submission" date="2018-08" db="EMBL/GenBank/DDBJ databases">
        <title>Henriciella mobilis sp. nov., isolated from seawater.</title>
        <authorList>
            <person name="Cheng H."/>
            <person name="Wu Y.-H."/>
            <person name="Xu X.-W."/>
            <person name="Guo L.-L."/>
        </authorList>
    </citation>
    <scope>NUCLEOTIDE SEQUENCE [LARGE SCALE GENOMIC DNA]</scope>
    <source>
        <strain evidence="1 2">CCUG67844</strain>
    </source>
</reference>
<gene>
    <name evidence="1" type="ORF">D1222_08355</name>
</gene>
<evidence type="ECO:0000313" key="2">
    <source>
        <dbReference type="Proteomes" id="UP000265845"/>
    </source>
</evidence>
<dbReference type="AlphaFoldDB" id="A0A399RJ80"/>
<dbReference type="InterPro" id="IPR043519">
    <property type="entry name" value="NT_sf"/>
</dbReference>
<proteinExistence type="predicted"/>
<dbReference type="EMBL" id="QWGA01000005">
    <property type="protein sequence ID" value="RIJ29779.1"/>
    <property type="molecule type" value="Genomic_DNA"/>
</dbReference>
<name>A0A399RJ80_9PROT</name>
<accession>A0A399RJ80</accession>
<evidence type="ECO:0000313" key="1">
    <source>
        <dbReference type="EMBL" id="RIJ29779.1"/>
    </source>
</evidence>
<dbReference type="InterPro" id="IPR007344">
    <property type="entry name" value="GrpB/CoaE"/>
</dbReference>
<dbReference type="Gene3D" id="3.30.460.10">
    <property type="entry name" value="Beta Polymerase, domain 2"/>
    <property type="match status" value="1"/>
</dbReference>
<organism evidence="1 2">
    <name type="scientific">Henriciella algicola</name>
    <dbReference type="NCBI Taxonomy" id="1608422"/>
    <lineage>
        <taxon>Bacteria</taxon>
        <taxon>Pseudomonadati</taxon>
        <taxon>Pseudomonadota</taxon>
        <taxon>Alphaproteobacteria</taxon>
        <taxon>Hyphomonadales</taxon>
        <taxon>Hyphomonadaceae</taxon>
        <taxon>Henriciella</taxon>
    </lineage>
</organism>
<dbReference type="Pfam" id="PF04229">
    <property type="entry name" value="GrpB"/>
    <property type="match status" value="1"/>
</dbReference>
<dbReference type="PANTHER" id="PTHR34822">
    <property type="entry name" value="GRPB DOMAIN PROTEIN (AFU_ORTHOLOGUE AFUA_1G01530)"/>
    <property type="match status" value="1"/>
</dbReference>
<comment type="caution">
    <text evidence="1">The sequence shown here is derived from an EMBL/GenBank/DDBJ whole genome shotgun (WGS) entry which is preliminary data.</text>
</comment>
<dbReference type="OrthoDB" id="9799092at2"/>